<proteinExistence type="predicted"/>
<evidence type="ECO:0000313" key="3">
    <source>
        <dbReference type="Proteomes" id="UP001153148"/>
    </source>
</evidence>
<dbReference type="EMBL" id="CAJPIN010006127">
    <property type="protein sequence ID" value="CAG2057835.1"/>
    <property type="molecule type" value="Genomic_DNA"/>
</dbReference>
<name>A0ABN7NT78_TIMPD</name>
<accession>A0ABN7NT78</accession>
<evidence type="ECO:0000313" key="2">
    <source>
        <dbReference type="EMBL" id="CAG2057835.1"/>
    </source>
</evidence>
<evidence type="ECO:0000256" key="1">
    <source>
        <dbReference type="SAM" id="MobiDB-lite"/>
    </source>
</evidence>
<reference evidence="2" key="1">
    <citation type="submission" date="2021-03" db="EMBL/GenBank/DDBJ databases">
        <authorList>
            <person name="Tran Van P."/>
        </authorList>
    </citation>
    <scope>NUCLEOTIDE SEQUENCE</scope>
</reference>
<organism evidence="2 3">
    <name type="scientific">Timema podura</name>
    <name type="common">Walking stick</name>
    <dbReference type="NCBI Taxonomy" id="61482"/>
    <lineage>
        <taxon>Eukaryota</taxon>
        <taxon>Metazoa</taxon>
        <taxon>Ecdysozoa</taxon>
        <taxon>Arthropoda</taxon>
        <taxon>Hexapoda</taxon>
        <taxon>Insecta</taxon>
        <taxon>Pterygota</taxon>
        <taxon>Neoptera</taxon>
        <taxon>Polyneoptera</taxon>
        <taxon>Phasmatodea</taxon>
        <taxon>Timematodea</taxon>
        <taxon>Timematoidea</taxon>
        <taxon>Timematidae</taxon>
        <taxon>Timema</taxon>
    </lineage>
</organism>
<feature type="compositionally biased region" description="Low complexity" evidence="1">
    <location>
        <begin position="120"/>
        <end position="133"/>
    </location>
</feature>
<gene>
    <name evidence="2" type="ORF">TPAB3V08_LOCUS4811</name>
</gene>
<feature type="region of interest" description="Disordered" evidence="1">
    <location>
        <begin position="110"/>
        <end position="138"/>
    </location>
</feature>
<protein>
    <submittedName>
        <fullName evidence="2">Uncharacterized protein</fullName>
    </submittedName>
</protein>
<keyword evidence="3" id="KW-1185">Reference proteome</keyword>
<dbReference type="Proteomes" id="UP001153148">
    <property type="component" value="Unassembled WGS sequence"/>
</dbReference>
<comment type="caution">
    <text evidence="2">The sequence shown here is derived from an EMBL/GenBank/DDBJ whole genome shotgun (WGS) entry which is preliminary data.</text>
</comment>
<sequence length="256" mass="28928">MDRGHLELRWDRGHLELRWGEPVKKIKVRKYIEEPEVTDIWNQKTASMQKYHVIKKIRRIFLTDQINDKNDTYSYQGTSGIVQMFVYDSKINIFISSIANLYPEEEGQEHSFRKATSVGTSGSSPNTASTSSKTRLRTSGCLASRKRVNVTAVATDSWPCQGTGQINTETTSSNTRLSTLASATDESSCRAPPRDPWNNATLTSELNTPAHPAMNLYRKIDESDAFVHVTTDVDLEHCPLIYSSKQVFIFFTQGLK</sequence>